<dbReference type="GO" id="GO:0005634">
    <property type="term" value="C:nucleus"/>
    <property type="evidence" value="ECO:0007669"/>
    <property type="project" value="UniProtKB-SubCell"/>
</dbReference>
<dbReference type="GO" id="GO:0070651">
    <property type="term" value="P:nonfunctional rRNA decay"/>
    <property type="evidence" value="ECO:0007669"/>
    <property type="project" value="EnsemblFungi"/>
</dbReference>
<evidence type="ECO:0000259" key="12">
    <source>
        <dbReference type="PROSITE" id="PS51061"/>
    </source>
</evidence>
<dbReference type="Pfam" id="PF01424">
    <property type="entry name" value="R3H"/>
    <property type="match status" value="1"/>
</dbReference>
<dbReference type="OrthoDB" id="6512771at2759"/>
<evidence type="ECO:0000256" key="4">
    <source>
        <dbReference type="ARBA" id="ARBA00022737"/>
    </source>
</evidence>
<evidence type="ECO:0000256" key="10">
    <source>
        <dbReference type="PROSITE-ProRule" id="PRU00175"/>
    </source>
</evidence>
<dbReference type="InterPro" id="IPR034078">
    <property type="entry name" value="NFX1_fam"/>
</dbReference>
<organism evidence="13 14">
    <name type="scientific">Lachancea dasiensis</name>
    <dbReference type="NCBI Taxonomy" id="1072105"/>
    <lineage>
        <taxon>Eukaryota</taxon>
        <taxon>Fungi</taxon>
        <taxon>Dikarya</taxon>
        <taxon>Ascomycota</taxon>
        <taxon>Saccharomycotina</taxon>
        <taxon>Saccharomycetes</taxon>
        <taxon>Saccharomycetales</taxon>
        <taxon>Saccharomycetaceae</taxon>
        <taxon>Lachancea</taxon>
    </lineage>
</organism>
<dbReference type="InterPro" id="IPR034077">
    <property type="entry name" value="R3H_FAP1"/>
</dbReference>
<dbReference type="GO" id="GO:0000977">
    <property type="term" value="F:RNA polymerase II transcription regulatory region sequence-specific DNA binding"/>
    <property type="evidence" value="ECO:0007669"/>
    <property type="project" value="TreeGrafter"/>
</dbReference>
<evidence type="ECO:0000256" key="2">
    <source>
        <dbReference type="ARBA" id="ARBA00007269"/>
    </source>
</evidence>
<dbReference type="PANTHER" id="PTHR12360:SF12">
    <property type="entry name" value="TRANSCRIPTIONAL REPRESSOR NF-X1"/>
    <property type="match status" value="1"/>
</dbReference>
<dbReference type="GO" id="GO:0000981">
    <property type="term" value="F:DNA-binding transcription factor activity, RNA polymerase II-specific"/>
    <property type="evidence" value="ECO:0007669"/>
    <property type="project" value="TreeGrafter"/>
</dbReference>
<dbReference type="Pfam" id="PF01422">
    <property type="entry name" value="zf-NF-X1"/>
    <property type="match status" value="5"/>
</dbReference>
<dbReference type="PANTHER" id="PTHR12360">
    <property type="entry name" value="NUCLEAR TRANSCRIPTION FACTOR, X-BOX BINDING 1 NFX1"/>
    <property type="match status" value="1"/>
</dbReference>
<feature type="domain" description="RING-type" evidence="11">
    <location>
        <begin position="71"/>
        <end position="120"/>
    </location>
</feature>
<dbReference type="PROSITE" id="PS50089">
    <property type="entry name" value="ZF_RING_2"/>
    <property type="match status" value="1"/>
</dbReference>
<reference evidence="14" key="1">
    <citation type="submission" date="2016-03" db="EMBL/GenBank/DDBJ databases">
        <authorList>
            <person name="Devillers H."/>
        </authorList>
    </citation>
    <scope>NUCLEOTIDE SEQUENCE [LARGE SCALE GENOMIC DNA]</scope>
</reference>
<evidence type="ECO:0000256" key="5">
    <source>
        <dbReference type="ARBA" id="ARBA00022771"/>
    </source>
</evidence>
<dbReference type="STRING" id="1266660.A0A1G4JEJ7"/>
<keyword evidence="8" id="KW-0804">Transcription</keyword>
<accession>A0A1G4JEJ7</accession>
<dbReference type="SMART" id="SM00393">
    <property type="entry name" value="R3H"/>
    <property type="match status" value="1"/>
</dbReference>
<evidence type="ECO:0000256" key="6">
    <source>
        <dbReference type="ARBA" id="ARBA00022833"/>
    </source>
</evidence>
<comment type="subcellular location">
    <subcellularLocation>
        <location evidence="1">Nucleus</location>
    </subcellularLocation>
</comment>
<dbReference type="InterPro" id="IPR000967">
    <property type="entry name" value="Znf_NFX1"/>
</dbReference>
<proteinExistence type="inferred from homology"/>
<evidence type="ECO:0000256" key="8">
    <source>
        <dbReference type="ARBA" id="ARBA00023163"/>
    </source>
</evidence>
<dbReference type="PROSITE" id="PS51061">
    <property type="entry name" value="R3H"/>
    <property type="match status" value="1"/>
</dbReference>
<dbReference type="Proteomes" id="UP000190274">
    <property type="component" value="Chromosome E"/>
</dbReference>
<dbReference type="Gene3D" id="3.30.1370.50">
    <property type="entry name" value="R3H-like domain"/>
    <property type="match status" value="1"/>
</dbReference>
<gene>
    <name evidence="13" type="ORF">LADA_0E11034G</name>
</gene>
<dbReference type="GO" id="GO:0005737">
    <property type="term" value="C:cytoplasm"/>
    <property type="evidence" value="ECO:0007669"/>
    <property type="project" value="EnsemblFungi"/>
</dbReference>
<dbReference type="SUPFAM" id="SSF57850">
    <property type="entry name" value="RING/U-box"/>
    <property type="match status" value="1"/>
</dbReference>
<sequence length="957" mass="106497">MSLSGDSITGTSIEDEYVIIKSPSPTASVSDLEEFEDLERAIDREDRDELSDEPYYEKAVREIAQGDVYPCMICTVEMDFTCRMYACPECYRVFDYDCIREWAVKSAKKNASGSWKCPNCYFERREIPLKNRPTCWCGKNVYPDPNPLSPNSCGQTCDTAICVHGCSKACHLGPHPSCLRMVPTRCACGKESKSVFCAERPKRQSYRCSQRCGLTLPCGIHRCEQECHAGLCGECPETIEKMVKCYCGSESKASIPCKDIVIEGRSQDGNHNKWIGVFACKTMRTVMYSCNKHSFTEACKAPFTRDGQLQCPFAVEVLKTCPCGRNPLSDMNSARNKCTDPIPTCDSICGKRLRCGKHTCPFKCHNGDCMQECLCSDKVKCSCHAKTFLVPCKFEQDAKCTTKCESLMSCRRHRCSLRCCESREQARRREKSVFLARDKLDESLVEAQHICLKQCNLGLSCGEHFCTRKCHPGSCPPCLESSSEDLVCPCGKTVVSAPVRCGTSLPRCLNPCIKTLQGPLECGHPPMPHPCHPLSESCPSCTAPVFKRCKCGKSEKVRTLCFQNDVSCGRPCGEPLSSCNHTCQKTCHQVGDHQTRCNQTCGTPQPVCGHPCAFKCHSGSPCPDKPCSTRVTITCPCGRRATQVACGAHNGKQSASDQSLACSEICESSKRHAELMEAFGIQPVEGKGTNTLSNLESLAEKVGTFPELMLPFTEAALSIYAKQSNWCSQIEDCLNKLMEDSSRPSLHFKPMRPPQRHFIHELSQAYHLYCESQDLEPRRSCFVKKSNQSGKPPISLREALPLYHSFKQAQKERKQREFEKSTTTRIFNYSASRDPTPAPVAHFNGLLVKGVFPGVDIDIVRIKFQDILKHTLLKESKFTKLNSHDILVCTENYSQASLNVESDINRVVGHLSLFVKEQLLADSVSPCAVDQVLHGNDESEKPNVTINLETNLDSSDD</sequence>
<dbReference type="CDD" id="cd06008">
    <property type="entry name" value="NF-X1-zinc-finger"/>
    <property type="match status" value="3"/>
</dbReference>
<keyword evidence="3" id="KW-0479">Metal-binding</keyword>
<dbReference type="AlphaFoldDB" id="A0A1G4JEJ7"/>
<comment type="similarity">
    <text evidence="2">Belongs to the NFX1 family.</text>
</comment>
<keyword evidence="6" id="KW-0862">Zinc</keyword>
<keyword evidence="9" id="KW-0539">Nucleus</keyword>
<evidence type="ECO:0000256" key="9">
    <source>
        <dbReference type="ARBA" id="ARBA00023242"/>
    </source>
</evidence>
<dbReference type="CDD" id="cd06006">
    <property type="entry name" value="R3H_unknown_2"/>
    <property type="match status" value="1"/>
</dbReference>
<feature type="domain" description="R3H" evidence="12">
    <location>
        <begin position="724"/>
        <end position="787"/>
    </location>
</feature>
<keyword evidence="7" id="KW-0805">Transcription regulation</keyword>
<name>A0A1G4JEJ7_9SACH</name>
<keyword evidence="14" id="KW-1185">Reference proteome</keyword>
<dbReference type="EMBL" id="LT598455">
    <property type="protein sequence ID" value="SCU88590.1"/>
    <property type="molecule type" value="Genomic_DNA"/>
</dbReference>
<dbReference type="InterPro" id="IPR001841">
    <property type="entry name" value="Znf_RING"/>
</dbReference>
<dbReference type="SUPFAM" id="SSF82708">
    <property type="entry name" value="R3H domain"/>
    <property type="match status" value="1"/>
</dbReference>
<evidence type="ECO:0000256" key="3">
    <source>
        <dbReference type="ARBA" id="ARBA00022723"/>
    </source>
</evidence>
<dbReference type="GO" id="GO:0000122">
    <property type="term" value="P:negative regulation of transcription by RNA polymerase II"/>
    <property type="evidence" value="ECO:0007669"/>
    <property type="project" value="TreeGrafter"/>
</dbReference>
<dbReference type="GO" id="GO:0008270">
    <property type="term" value="F:zinc ion binding"/>
    <property type="evidence" value="ECO:0007669"/>
    <property type="project" value="UniProtKB-KW"/>
</dbReference>
<dbReference type="InterPro" id="IPR001374">
    <property type="entry name" value="R3H_dom"/>
</dbReference>
<dbReference type="SMART" id="SM00438">
    <property type="entry name" value="ZnF_NFX"/>
    <property type="match status" value="7"/>
</dbReference>
<keyword evidence="4" id="KW-0677">Repeat</keyword>
<evidence type="ECO:0000259" key="11">
    <source>
        <dbReference type="PROSITE" id="PS50089"/>
    </source>
</evidence>
<evidence type="ECO:0000313" key="14">
    <source>
        <dbReference type="Proteomes" id="UP000190274"/>
    </source>
</evidence>
<protein>
    <submittedName>
        <fullName evidence="13">LADA_0E11034g1_1</fullName>
    </submittedName>
</protein>
<evidence type="ECO:0000256" key="7">
    <source>
        <dbReference type="ARBA" id="ARBA00023015"/>
    </source>
</evidence>
<dbReference type="InterPro" id="IPR036867">
    <property type="entry name" value="R3H_dom_sf"/>
</dbReference>
<evidence type="ECO:0000313" key="13">
    <source>
        <dbReference type="EMBL" id="SCU88590.1"/>
    </source>
</evidence>
<keyword evidence="5 10" id="KW-0863">Zinc-finger</keyword>
<evidence type="ECO:0000256" key="1">
    <source>
        <dbReference type="ARBA" id="ARBA00004123"/>
    </source>
</evidence>